<protein>
    <submittedName>
        <fullName evidence="1">Uncharacterized protein</fullName>
    </submittedName>
</protein>
<keyword evidence="2" id="KW-1185">Reference proteome</keyword>
<dbReference type="EMBL" id="CP033464">
    <property type="protein sequence ID" value="QDX94751.1"/>
    <property type="molecule type" value="Genomic_DNA"/>
</dbReference>
<sequence>MNTNELIKLRTMAGLPTPLDAFTVSPFTLREIVQYGYDKHNQHLHILTLDISSLLSPQDFSRLSPHFSLYDLALVDTNYLTLFVSALLYFLREKEIHYDSELGFVFGDISDSKIISKDNFVELIEIIKIQNNYHSIEENDYKPANSGAEKIKQILLAGRKRVQEVKSKSNAIQEESLSLLDLISITSANANGISIFNVFDMNMVQFNDQFNRMKLLDDYQVNIQALMHGADSKSIELKHWMTKIK</sequence>
<proteinExistence type="predicted"/>
<reference evidence="1 2" key="1">
    <citation type="submission" date="2018-11" db="EMBL/GenBank/DDBJ databases">
        <title>Phylogenetic determinants of toxin gene distribution in genomes of Brevibacillus laterosporus.</title>
        <authorList>
            <person name="Glare T.R."/>
            <person name="Durrant A."/>
            <person name="Berry C."/>
            <person name="Palma L."/>
            <person name="Ormskirk M."/>
            <person name="Cox M.O."/>
        </authorList>
    </citation>
    <scope>NUCLEOTIDE SEQUENCE [LARGE SCALE GENOMIC DNA]</scope>
    <source>
        <strain evidence="1 2">1821L</strain>
    </source>
</reference>
<dbReference type="RefSeq" id="WP_119732678.1">
    <property type="nucleotide sequence ID" value="NZ_CP032410.1"/>
</dbReference>
<organism evidence="1 2">
    <name type="scientific">Brevibacillus laterosporus</name>
    <name type="common">Bacillus laterosporus</name>
    <dbReference type="NCBI Taxonomy" id="1465"/>
    <lineage>
        <taxon>Bacteria</taxon>
        <taxon>Bacillati</taxon>
        <taxon>Bacillota</taxon>
        <taxon>Bacilli</taxon>
        <taxon>Bacillales</taxon>
        <taxon>Paenibacillaceae</taxon>
        <taxon>Brevibacillus</taxon>
    </lineage>
</organism>
<dbReference type="AlphaFoldDB" id="A0A385T565"/>
<evidence type="ECO:0000313" key="1">
    <source>
        <dbReference type="EMBL" id="QDX94751.1"/>
    </source>
</evidence>
<dbReference type="Proteomes" id="UP000319432">
    <property type="component" value="Chromosome"/>
</dbReference>
<gene>
    <name evidence="1" type="ORF">EEL30_22170</name>
</gene>
<dbReference type="OrthoDB" id="2066987at2"/>
<accession>A0A385T565</accession>
<name>A0A385T565_BRELA</name>
<evidence type="ECO:0000313" key="2">
    <source>
        <dbReference type="Proteomes" id="UP000319432"/>
    </source>
</evidence>